<reference evidence="1" key="1">
    <citation type="submission" date="2009-02" db="EMBL/GenBank/DDBJ databases">
        <title>The Genome Sequence of Ajellomyces capsulatus strain G186AR.</title>
        <authorList>
            <consortium name="The Broad Institute Genome Sequencing Platform"/>
            <person name="Champion M."/>
            <person name="Cuomo C."/>
            <person name="Ma L.-J."/>
            <person name="Henn M.R."/>
            <person name="Sil A."/>
            <person name="Goldman B."/>
            <person name="Young S.K."/>
            <person name="Kodira C.D."/>
            <person name="Zeng Q."/>
            <person name="Koehrsen M."/>
            <person name="Alvarado L."/>
            <person name="Berlin A."/>
            <person name="Borenstein D."/>
            <person name="Chen Z."/>
            <person name="Engels R."/>
            <person name="Freedman E."/>
            <person name="Gellesch M."/>
            <person name="Goldberg J."/>
            <person name="Griggs A."/>
            <person name="Gujja S."/>
            <person name="Heiman D."/>
            <person name="Hepburn T."/>
            <person name="Howarth C."/>
            <person name="Jen D."/>
            <person name="Larson L."/>
            <person name="Lewis B."/>
            <person name="Mehta T."/>
            <person name="Park D."/>
            <person name="Pearson M."/>
            <person name="Roberts A."/>
            <person name="Saif S."/>
            <person name="Shea T."/>
            <person name="Shenoy N."/>
            <person name="Sisk P."/>
            <person name="Stolte C."/>
            <person name="Sykes S."/>
            <person name="Walk T."/>
            <person name="White J."/>
            <person name="Yandava C."/>
            <person name="Klein B."/>
            <person name="McEwen J.G."/>
            <person name="Puccia R."/>
            <person name="Goldman G.H."/>
            <person name="Felipe M.S."/>
            <person name="Nino-Vega G."/>
            <person name="San-Blas G."/>
            <person name="Taylor J."/>
            <person name="Mendoza L."/>
            <person name="Galagan J."/>
            <person name="Nusbaum C."/>
            <person name="Birren B."/>
        </authorList>
    </citation>
    <scope>NUCLEOTIDE SEQUENCE</scope>
    <source>
        <strain evidence="1">G186AR</strain>
    </source>
</reference>
<dbReference type="Proteomes" id="UP000001631">
    <property type="component" value="Unassembled WGS sequence"/>
</dbReference>
<dbReference type="AlphaFoldDB" id="C0NPW7"/>
<dbReference type="HOGENOM" id="CLU_773772_0_0_1"/>
<protein>
    <submittedName>
        <fullName evidence="1">Uncharacterized protein</fullName>
    </submittedName>
</protein>
<keyword evidence="2" id="KW-1185">Reference proteome</keyword>
<dbReference type="InParanoid" id="C0NPW7"/>
<organism evidence="1 2">
    <name type="scientific">Ajellomyces capsulatus (strain G186AR / H82 / ATCC MYA-2454 / RMSCC 2432)</name>
    <name type="common">Darling's disease fungus</name>
    <name type="synonym">Histoplasma capsulatum</name>
    <dbReference type="NCBI Taxonomy" id="447093"/>
    <lineage>
        <taxon>Eukaryota</taxon>
        <taxon>Fungi</taxon>
        <taxon>Dikarya</taxon>
        <taxon>Ascomycota</taxon>
        <taxon>Pezizomycotina</taxon>
        <taxon>Eurotiomycetes</taxon>
        <taxon>Eurotiomycetidae</taxon>
        <taxon>Onygenales</taxon>
        <taxon>Ajellomycetaceae</taxon>
        <taxon>Histoplasma</taxon>
    </lineage>
</organism>
<accession>C0NPW7</accession>
<dbReference type="GeneID" id="69038213"/>
<name>C0NPW7_AJECG</name>
<dbReference type="RefSeq" id="XP_045287458.1">
    <property type="nucleotide sequence ID" value="XM_045432246.1"/>
</dbReference>
<gene>
    <name evidence="1" type="ORF">HCBG_05197</name>
</gene>
<sequence length="358" mass="40881">MALKVICRWQSTKSTLKEKSTPCWIPCDWNKHRIGRLEPIYAIEDLQAYVRKVYGLGVHSLQDAAQYYSYTSRYLDSHQTSTSPRGLSPIEREQSRNWSRKEILRTRPDYTLWTKDLKQNLHLKCSVKKARSAADTKNSNQRNRLIPLHSIIGNLLKKLSFSNAYLVLDRAECMRFRDTVLGCLLDLMKSCPPGLKILIVGQAFDDSCLSRKDDYNESPILLNFNKITGHVNVANAQDPLNVIQNSAIVPGFPAHWTPFFKVVVGRAGCLKERESERVPLIRPPVLPPKADSYVRQVVPWLAISSKVKKNHGDGGKRPPKKEGIYRCQMLSNQIDEDSKTQFFVFSIDVSMNDNLSNY</sequence>
<evidence type="ECO:0000313" key="2">
    <source>
        <dbReference type="Proteomes" id="UP000001631"/>
    </source>
</evidence>
<proteinExistence type="predicted"/>
<dbReference type="STRING" id="447093.C0NPW7"/>
<dbReference type="EMBL" id="GG663368">
    <property type="protein sequence ID" value="EEH06977.1"/>
    <property type="molecule type" value="Genomic_DNA"/>
</dbReference>
<evidence type="ECO:0000313" key="1">
    <source>
        <dbReference type="EMBL" id="EEH06977.1"/>
    </source>
</evidence>